<dbReference type="EMBL" id="BAAADQ010000007">
    <property type="protein sequence ID" value="GAA0541901.1"/>
    <property type="molecule type" value="Genomic_DNA"/>
</dbReference>
<gene>
    <name evidence="1" type="ORF">GCM10008994_16230</name>
</gene>
<dbReference type="SUPFAM" id="SSF53649">
    <property type="entry name" value="Alkaline phosphatase-like"/>
    <property type="match status" value="1"/>
</dbReference>
<reference evidence="1" key="1">
    <citation type="journal article" date="2014" name="Int. J. Syst. Evol. Microbiol.">
        <title>Complete genome sequence of Corynebacterium casei LMG S-19264T (=DSM 44701T), isolated from a smear-ripened cheese.</title>
        <authorList>
            <consortium name="US DOE Joint Genome Institute (JGI-PGF)"/>
            <person name="Walter F."/>
            <person name="Albersmeier A."/>
            <person name="Kalinowski J."/>
            <person name="Ruckert C."/>
        </authorList>
    </citation>
    <scope>NUCLEOTIDE SEQUENCE</scope>
    <source>
        <strain evidence="1">JCM 14265</strain>
    </source>
</reference>
<evidence type="ECO:0000313" key="1">
    <source>
        <dbReference type="EMBL" id="GAA0541901.1"/>
    </source>
</evidence>
<organism evidence="1 2">
    <name type="scientific">Halorubrum ejinorense</name>
    <dbReference type="NCBI Taxonomy" id="425309"/>
    <lineage>
        <taxon>Archaea</taxon>
        <taxon>Methanobacteriati</taxon>
        <taxon>Methanobacteriota</taxon>
        <taxon>Stenosarchaea group</taxon>
        <taxon>Halobacteria</taxon>
        <taxon>Halobacteriales</taxon>
        <taxon>Haloferacaceae</taxon>
        <taxon>Halorubrum</taxon>
    </lineage>
</organism>
<dbReference type="Pfam" id="PF01663">
    <property type="entry name" value="Phosphodiest"/>
    <property type="match status" value="1"/>
</dbReference>
<dbReference type="AlphaFoldDB" id="A0AAV3SRU6"/>
<dbReference type="InterPro" id="IPR017850">
    <property type="entry name" value="Alkaline_phosphatase_core_sf"/>
</dbReference>
<dbReference type="Gene3D" id="3.40.720.10">
    <property type="entry name" value="Alkaline Phosphatase, subunit A"/>
    <property type="match status" value="1"/>
</dbReference>
<reference evidence="1" key="2">
    <citation type="submission" date="2023-12" db="EMBL/GenBank/DDBJ databases">
        <authorList>
            <person name="Sun Q."/>
            <person name="Inoue M."/>
        </authorList>
    </citation>
    <scope>NUCLEOTIDE SEQUENCE</scope>
    <source>
        <strain evidence="1">JCM 14265</strain>
    </source>
</reference>
<dbReference type="InterPro" id="IPR002591">
    <property type="entry name" value="Phosphodiest/P_Trfase"/>
</dbReference>
<dbReference type="PANTHER" id="PTHR10151:SF120">
    <property type="entry name" value="BIS(5'-ADENOSYL)-TRIPHOSPHATASE"/>
    <property type="match status" value="1"/>
</dbReference>
<comment type="caution">
    <text evidence="1">The sequence shown here is derived from an EMBL/GenBank/DDBJ whole genome shotgun (WGS) entry which is preliminary data.</text>
</comment>
<proteinExistence type="predicted"/>
<evidence type="ECO:0000313" key="2">
    <source>
        <dbReference type="Proteomes" id="UP001501425"/>
    </source>
</evidence>
<dbReference type="Proteomes" id="UP001501425">
    <property type="component" value="Unassembled WGS sequence"/>
</dbReference>
<name>A0AAV3SRU6_9EURY</name>
<sequence length="457" mass="50745">MPAASEPHDMGLFDRLRGDDAGRVVFLGIDGVPLDLVEDHPDVFENLTDIAETGSGGRLESIVPPESSACWPSLTTGVNPGETGVYGFQDREVDSYETYVPLGRHVKATRLWDRVTDAGRDATVLNVPVTFPPSTRVQRMVSGFLSPDLESAASDESLRATLDDFDYRIDVNAKLGHDDDKTDFIENAHATLDARYDAFSHYLAQDDWDLFFGVFMSTDRVNHFLFGDYANDGEYAEEFLEFYRTLDEYVGEIRDSLDEDTTLIVASDHGFTELTHEVNCNEFLAEEGWLSYEDDDHDSLSDIDDDARAYSLIPGRFYLNVEGREPNGVVSESEYEAVREELISDLESLTGPDGRQVCRRIVKGETVFDGAHDEIAPDLVVIPADGFDLKSGFGGKDAVFTQGPRNGMHKFENSLLYSTEADLDLSDANLFDVTPTVLDLLDVDVDVDFDGESLLAE</sequence>
<protein>
    <submittedName>
        <fullName evidence="1">Alkaline phosphatase family protein</fullName>
    </submittedName>
</protein>
<dbReference type="GO" id="GO:0016787">
    <property type="term" value="F:hydrolase activity"/>
    <property type="evidence" value="ECO:0007669"/>
    <property type="project" value="UniProtKB-ARBA"/>
</dbReference>
<accession>A0AAV3SRU6</accession>
<dbReference type="PANTHER" id="PTHR10151">
    <property type="entry name" value="ECTONUCLEOTIDE PYROPHOSPHATASE/PHOSPHODIESTERASE"/>
    <property type="match status" value="1"/>
</dbReference>